<evidence type="ECO:0000313" key="7">
    <source>
        <dbReference type="Proteomes" id="UP001190491"/>
    </source>
</evidence>
<keyword evidence="2" id="KW-0472">Membrane</keyword>
<evidence type="ECO:0000256" key="1">
    <source>
        <dbReference type="ARBA" id="ARBA00007613"/>
    </source>
</evidence>
<dbReference type="PANTHER" id="PTHR30203">
    <property type="entry name" value="OUTER MEMBRANE CATION EFFLUX PROTEIN"/>
    <property type="match status" value="1"/>
</dbReference>
<dbReference type="PANTHER" id="PTHR30203:SF33">
    <property type="entry name" value="BLR4455 PROTEIN"/>
    <property type="match status" value="1"/>
</dbReference>
<dbReference type="EMBL" id="CAUDLI010000014">
    <property type="protein sequence ID" value="CAJ0903521.1"/>
    <property type="molecule type" value="Genomic_DNA"/>
</dbReference>
<reference evidence="4 6" key="1">
    <citation type="submission" date="2023-07" db="EMBL/GenBank/DDBJ databases">
        <authorList>
            <person name="Peeters C."/>
        </authorList>
    </citation>
    <scope>NUCLEOTIDE SEQUENCE</scope>
    <source>
        <strain evidence="5 6">LMG 32965</strain>
        <strain evidence="4">R-77567</strain>
    </source>
</reference>
<keyword evidence="2" id="KW-1134">Transmembrane beta strand</keyword>
<dbReference type="Proteomes" id="UP001189792">
    <property type="component" value="Unassembled WGS sequence"/>
</dbReference>
<evidence type="ECO:0000256" key="3">
    <source>
        <dbReference type="SAM" id="Coils"/>
    </source>
</evidence>
<dbReference type="EMBL" id="CAUDKO010000014">
    <property type="protein sequence ID" value="CAJ0893816.1"/>
    <property type="molecule type" value="Genomic_DNA"/>
</dbReference>
<dbReference type="Pfam" id="PF02321">
    <property type="entry name" value="OEP"/>
    <property type="match status" value="2"/>
</dbReference>
<dbReference type="Gene3D" id="1.20.1600.10">
    <property type="entry name" value="Outer membrane efflux proteins (OEP)"/>
    <property type="match status" value="1"/>
</dbReference>
<evidence type="ECO:0000313" key="5">
    <source>
        <dbReference type="EMBL" id="CAJ0903521.1"/>
    </source>
</evidence>
<dbReference type="GO" id="GO:0005886">
    <property type="term" value="C:plasma membrane"/>
    <property type="evidence" value="ECO:0007669"/>
    <property type="project" value="UniProtKB-SubCell"/>
</dbReference>
<keyword evidence="3" id="KW-0175">Coiled coil</keyword>
<evidence type="ECO:0000256" key="2">
    <source>
        <dbReference type="RuleBase" id="RU362097"/>
    </source>
</evidence>
<dbReference type="AlphaFoldDB" id="A0AAD2FAX6"/>
<dbReference type="Proteomes" id="UP001190491">
    <property type="component" value="Unassembled WGS sequence"/>
</dbReference>
<comment type="caution">
    <text evidence="4">The sequence shown here is derived from an EMBL/GenBank/DDBJ whole genome shotgun (WGS) entry which is preliminary data.</text>
</comment>
<dbReference type="GO" id="GO:0015562">
    <property type="term" value="F:efflux transmembrane transporter activity"/>
    <property type="evidence" value="ECO:0007669"/>
    <property type="project" value="InterPro"/>
</dbReference>
<evidence type="ECO:0000313" key="4">
    <source>
        <dbReference type="EMBL" id="CAJ0893816.1"/>
    </source>
</evidence>
<name>A0AAD2FAX6_9RALS</name>
<dbReference type="SUPFAM" id="SSF56954">
    <property type="entry name" value="Outer membrane efflux proteins (OEP)"/>
    <property type="match status" value="1"/>
</dbReference>
<dbReference type="InterPro" id="IPR003423">
    <property type="entry name" value="OMP_efflux"/>
</dbReference>
<dbReference type="Gene3D" id="2.20.200.10">
    <property type="entry name" value="Outer membrane efflux proteins (OEP)"/>
    <property type="match status" value="1"/>
</dbReference>
<keyword evidence="6" id="KW-1185">Reference proteome</keyword>
<organism evidence="4 7">
    <name type="scientific">Ralstonia flatus</name>
    <dbReference type="NCBI Taxonomy" id="3058601"/>
    <lineage>
        <taxon>Bacteria</taxon>
        <taxon>Pseudomonadati</taxon>
        <taxon>Pseudomonadota</taxon>
        <taxon>Betaproteobacteria</taxon>
        <taxon>Burkholderiales</taxon>
        <taxon>Burkholderiaceae</taxon>
        <taxon>Ralstonia</taxon>
    </lineage>
</organism>
<proteinExistence type="inferred from homology"/>
<feature type="coiled-coil region" evidence="3">
    <location>
        <begin position="298"/>
        <end position="325"/>
    </location>
</feature>
<accession>A0AAD2FAX6</accession>
<keyword evidence="2" id="KW-0564">Palmitate</keyword>
<comment type="similarity">
    <text evidence="1 2">Belongs to the outer membrane factor (OMF) (TC 1.B.17) family.</text>
</comment>
<comment type="subcellular location">
    <subcellularLocation>
        <location evidence="2">Cell membrane</location>
        <topology evidence="2">Lipid-anchor</topology>
    </subcellularLocation>
</comment>
<sequence length="582" mass="61380">MWMVRISWGEGRDVDGASLVSSPGGADLLSLSCQRKVSKERRARDGEFPLNLCNRAETGKTRFAQTVPRLVSARLQKFKAPSRAGYGQTIGGHLLAVGRAVVGGERLLGVVIVAALSLSGCAVGPDFKAPAGPAATGYSAQPVSRETASAPVVGGEAQHLVDANVPADWWRLFRSLALDALVDEALRASPSVAQAEARLRQAQAEAQAQFGYALPSVDGTVSAVRQQINPEAFGFNTPKPGPFTLYSASLSVSYALDIFGGVRRALEASQAQVDTQRYELEAARLSLAGNVVTTVVRIAALDAQIATTQRLAAEQRKQLEITERRLSVGGVAQVDAFSQRTLVAQTDATLPPLVQQAAQQRHRLSVLLGREPGAGLPDLPSLDALHLPDPLPVSLPSTLAQRRPDIRAAEAMWHEASANVGVATANLFPRITLSAGLGSETTSFRNLLGAGSSIWNLGAGLTQPIFHGGSLRAKKREAEAAYDAAGAAYKQAVLQGLQEVADALHAVNNDAQTLQARALATDQAQQTLRAAQARHAAGGISTLTLLDAQRQVDEATLQQVQSQADRLLDSAALMQALGGGWQ</sequence>
<protein>
    <submittedName>
        <fullName evidence="4">Outer membrane protein OprM</fullName>
    </submittedName>
</protein>
<gene>
    <name evidence="4" type="primary">oprM_7</name>
    <name evidence="5" type="ORF">R77564_04917</name>
    <name evidence="4" type="ORF">R77567_04471</name>
</gene>
<keyword evidence="2" id="KW-0449">Lipoprotein</keyword>
<dbReference type="NCBIfam" id="TIGR01845">
    <property type="entry name" value="outer_NodT"/>
    <property type="match status" value="1"/>
</dbReference>
<evidence type="ECO:0000313" key="6">
    <source>
        <dbReference type="Proteomes" id="UP001189792"/>
    </source>
</evidence>
<keyword evidence="2" id="KW-0812">Transmembrane</keyword>
<dbReference type="InterPro" id="IPR010131">
    <property type="entry name" value="MdtP/NodT-like"/>
</dbReference>